<gene>
    <name evidence="2" type="primary">hgdC5</name>
    <name evidence="2" type="ordered locus">Tph_c18800</name>
</gene>
<feature type="domain" description="DUF2229" evidence="1">
    <location>
        <begin position="4"/>
        <end position="230"/>
    </location>
</feature>
<proteinExistence type="predicted"/>
<organism evidence="2 3">
    <name type="scientific">Thermacetogenium phaeum (strain ATCC BAA-254 / DSM 26808 / PB)</name>
    <dbReference type="NCBI Taxonomy" id="1089553"/>
    <lineage>
        <taxon>Bacteria</taxon>
        <taxon>Bacillati</taxon>
        <taxon>Bacillota</taxon>
        <taxon>Clostridia</taxon>
        <taxon>Thermoanaerobacterales</taxon>
        <taxon>Thermoanaerobacteraceae</taxon>
        <taxon>Thermacetogenium</taxon>
    </lineage>
</organism>
<evidence type="ECO:0000259" key="1">
    <source>
        <dbReference type="Pfam" id="PF09989"/>
    </source>
</evidence>
<dbReference type="KEGG" id="tpz:Tph_c18800"/>
<dbReference type="Gene3D" id="3.40.50.11900">
    <property type="match status" value="1"/>
</dbReference>
<evidence type="ECO:0000313" key="2">
    <source>
        <dbReference type="EMBL" id="AFV12077.1"/>
    </source>
</evidence>
<dbReference type="PANTHER" id="PTHR32329:SF2">
    <property type="entry name" value="BIFUNCTIONAL PROTEIN [INCLUDES 2-HYDROXYACYL-COA DEHYDRATASE (N-TER) AND ITS ACTIVATOR DOMAIN (C_TERM)"/>
    <property type="match status" value="1"/>
</dbReference>
<dbReference type="RefSeq" id="WP_015050954.1">
    <property type="nucleotide sequence ID" value="NC_018870.1"/>
</dbReference>
<dbReference type="OrthoDB" id="9780120at2"/>
<name>K4LJ36_THEPS</name>
<dbReference type="AlphaFoldDB" id="K4LJ36"/>
<dbReference type="PANTHER" id="PTHR32329">
    <property type="entry name" value="BIFUNCTIONAL PROTEIN [INCLUDES 2-HYDROXYACYL-COA DEHYDRATASE (N-TER) AND ITS ACTIVATOR DOMAIN (C_TERM)-RELATED"/>
    <property type="match status" value="1"/>
</dbReference>
<sequence length="332" mass="37946">MPVRVGIPRYLAYFSYYPLWKTFFEELGLQVVVSSPTTQKTLDDGVAEAVNDACIPIKLYHGHVMEIKDKVDLLFVPRLLSVRRFGTETFCPKFRGLPDLLRASISGLPEVLETRVDLARGRFELFRICRELGERFRADFSTVVRAYWRARGVFRRYQQLLLQGNMPEKAMEYLEKGLKKRPTVAAKRGRSGISLAVLGYPYTVYDRFTNLDLIKRLESLGVSVLTAEMVPPRSLLREAGVMPKHMFWHYSNRALHAAFYYLNRGLVDGIVHVTAFACGPDAMLDRLLEYAARERGRVPFLAVSIDEETGAGGIQTRLEAFVDMLKRRRGLE</sequence>
<protein>
    <submittedName>
        <fullName evidence="2">Activator of (R)-2-hydroxyglutaryl-CoA dehydratase HgdC</fullName>
    </submittedName>
</protein>
<dbReference type="STRING" id="1089553.Tph_c18800"/>
<dbReference type="Proteomes" id="UP000000467">
    <property type="component" value="Chromosome"/>
</dbReference>
<dbReference type="HOGENOM" id="CLU_079876_0_0_9"/>
<reference evidence="2 3" key="1">
    <citation type="journal article" date="2012" name="BMC Genomics">
        <title>Genome-guided analysis of physiological and morphological traits of the fermentative acetate oxidizer Thermacetogenium phaeum.</title>
        <authorList>
            <person name="Oehler D."/>
            <person name="Poehlein A."/>
            <person name="Leimbach A."/>
            <person name="Muller N."/>
            <person name="Daniel R."/>
            <person name="Gottschalk G."/>
            <person name="Schink B."/>
        </authorList>
    </citation>
    <scope>NUCLEOTIDE SEQUENCE [LARGE SCALE GENOMIC DNA]</scope>
    <source>
        <strain evidence="3">ATCC BAA-254 / DSM 26808 / PB</strain>
    </source>
</reference>
<evidence type="ECO:0000313" key="3">
    <source>
        <dbReference type="Proteomes" id="UP000000467"/>
    </source>
</evidence>
<dbReference type="Pfam" id="PF09989">
    <property type="entry name" value="DUF2229"/>
    <property type="match status" value="1"/>
</dbReference>
<dbReference type="InterPro" id="IPR018709">
    <property type="entry name" value="CoA_activase_DUF2229"/>
</dbReference>
<keyword evidence="3" id="KW-1185">Reference proteome</keyword>
<dbReference type="eggNOG" id="COG3580">
    <property type="taxonomic scope" value="Bacteria"/>
</dbReference>
<dbReference type="InterPro" id="IPR051805">
    <property type="entry name" value="Dehydratase_Activator_Redct"/>
</dbReference>
<accession>K4LJ36</accession>
<dbReference type="EMBL" id="CP003732">
    <property type="protein sequence ID" value="AFV12077.1"/>
    <property type="molecule type" value="Genomic_DNA"/>
</dbReference>